<dbReference type="RefSeq" id="WP_104433319.1">
    <property type="nucleotide sequence ID" value="NZ_PTJD01000009.1"/>
</dbReference>
<organism evidence="2 3">
    <name type="scientific">Kineococcus xinjiangensis</name>
    <dbReference type="NCBI Taxonomy" id="512762"/>
    <lineage>
        <taxon>Bacteria</taxon>
        <taxon>Bacillati</taxon>
        <taxon>Actinomycetota</taxon>
        <taxon>Actinomycetes</taxon>
        <taxon>Kineosporiales</taxon>
        <taxon>Kineosporiaceae</taxon>
        <taxon>Kineococcus</taxon>
    </lineage>
</organism>
<evidence type="ECO:0000256" key="1">
    <source>
        <dbReference type="SAM" id="MobiDB-lite"/>
    </source>
</evidence>
<name>A0A2S6IHT9_9ACTN</name>
<sequence length="308" mass="31843">MPERPPTPRGHHPGNEDVATLLRAALHEDAHACRVDEQGLTAGTRSRLRRQQRHRRAGLAAAVVALAVAVPLSVQALSDPTVRTTPAGTPTGTPATPAPAATTPTTTPPATTTPGSATASAPPTPAAPTPVPPTPAPLPAPWSAAPLAASEVPALALEAWAEAPAESQATCPLLLPAGTAGAPPGEPRRPDFSGEWAVTWDVPGTPGRFGDSSESPTAGRSTYGVAGVPFTEAEVAESLPQWPFQQEWSDGSRAGYGPEGGDPETTSTLAYLQVSEHPGCLYNVWSHLGQEHLEALLESLRYVRTDPA</sequence>
<feature type="region of interest" description="Disordered" evidence="1">
    <location>
        <begin position="80"/>
        <end position="139"/>
    </location>
</feature>
<protein>
    <submittedName>
        <fullName evidence="2">Uncharacterized protein</fullName>
    </submittedName>
</protein>
<feature type="compositionally biased region" description="Low complexity" evidence="1">
    <location>
        <begin position="80"/>
        <end position="121"/>
    </location>
</feature>
<dbReference type="AlphaFoldDB" id="A0A2S6IHT9"/>
<accession>A0A2S6IHT9</accession>
<reference evidence="2 3" key="1">
    <citation type="submission" date="2018-02" db="EMBL/GenBank/DDBJ databases">
        <title>Genomic Encyclopedia of Archaeal and Bacterial Type Strains, Phase II (KMG-II): from individual species to whole genera.</title>
        <authorList>
            <person name="Goeker M."/>
        </authorList>
    </citation>
    <scope>NUCLEOTIDE SEQUENCE [LARGE SCALE GENOMIC DNA]</scope>
    <source>
        <strain evidence="2 3">DSM 22857</strain>
    </source>
</reference>
<evidence type="ECO:0000313" key="2">
    <source>
        <dbReference type="EMBL" id="PPK93784.1"/>
    </source>
</evidence>
<keyword evidence="3" id="KW-1185">Reference proteome</keyword>
<feature type="compositionally biased region" description="Pro residues" evidence="1">
    <location>
        <begin position="122"/>
        <end position="139"/>
    </location>
</feature>
<gene>
    <name evidence="2" type="ORF">CLV92_10960</name>
</gene>
<dbReference type="PRINTS" id="PR01217">
    <property type="entry name" value="PRICHEXTENSN"/>
</dbReference>
<dbReference type="OrthoDB" id="7068885at2"/>
<evidence type="ECO:0000313" key="3">
    <source>
        <dbReference type="Proteomes" id="UP000239485"/>
    </source>
</evidence>
<comment type="caution">
    <text evidence="2">The sequence shown here is derived from an EMBL/GenBank/DDBJ whole genome shotgun (WGS) entry which is preliminary data.</text>
</comment>
<dbReference type="EMBL" id="PTJD01000009">
    <property type="protein sequence ID" value="PPK93784.1"/>
    <property type="molecule type" value="Genomic_DNA"/>
</dbReference>
<dbReference type="Proteomes" id="UP000239485">
    <property type="component" value="Unassembled WGS sequence"/>
</dbReference>
<proteinExistence type="predicted"/>